<evidence type="ECO:0000313" key="3">
    <source>
        <dbReference type="EMBL" id="MXR19440.1"/>
    </source>
</evidence>
<evidence type="ECO:0000256" key="1">
    <source>
        <dbReference type="SAM" id="Phobius"/>
    </source>
</evidence>
<keyword evidence="1" id="KW-0472">Membrane</keyword>
<dbReference type="EMBL" id="WUUU01000006">
    <property type="protein sequence ID" value="MXR19440.1"/>
    <property type="molecule type" value="Genomic_DNA"/>
</dbReference>
<keyword evidence="1" id="KW-1133">Transmembrane helix</keyword>
<keyword evidence="1" id="KW-0812">Transmembrane</keyword>
<feature type="transmembrane region" description="Helical" evidence="1">
    <location>
        <begin position="68"/>
        <end position="84"/>
    </location>
</feature>
<dbReference type="Proteomes" id="UP000471521">
    <property type="component" value="Unassembled WGS sequence"/>
</dbReference>
<feature type="transmembrane region" description="Helical" evidence="1">
    <location>
        <begin position="35"/>
        <end position="56"/>
    </location>
</feature>
<feature type="transmembrane region" description="Helical" evidence="1">
    <location>
        <begin position="96"/>
        <end position="112"/>
    </location>
</feature>
<dbReference type="AlphaFoldDB" id="A0A6B0SKN5"/>
<gene>
    <name evidence="3" type="ORF">GRX66_02035</name>
</gene>
<feature type="domain" description="DUF8163" evidence="2">
    <location>
        <begin position="13"/>
        <end position="145"/>
    </location>
</feature>
<accession>A0A6B0SKN5</accession>
<reference evidence="3 4" key="1">
    <citation type="submission" date="2019-12" db="EMBL/GenBank/DDBJ databases">
        <title>Isolation and characterization of three novel carbon monoxide-oxidizing members of Halobacteria from salione crusts and soils.</title>
        <authorList>
            <person name="Myers M.R."/>
            <person name="King G.M."/>
        </authorList>
    </citation>
    <scope>NUCLEOTIDE SEQUENCE [LARGE SCALE GENOMIC DNA]</scope>
    <source>
        <strain evidence="3 4">PCN9</strain>
    </source>
</reference>
<protein>
    <recommendedName>
        <fullName evidence="2">DUF8163 domain-containing protein</fullName>
    </recommendedName>
</protein>
<dbReference type="RefSeq" id="WP_159525031.1">
    <property type="nucleotide sequence ID" value="NZ_WUUU01000006.1"/>
</dbReference>
<dbReference type="InterPro" id="IPR058477">
    <property type="entry name" value="DUF8163"/>
</dbReference>
<sequence length="149" mass="15101">MNPRNWLSPQRGLGVLALLVVVPTLVAIGGLPGGVFAAAVVIAWLTAPPVFAFVFAQAGLAAVTNPPYPPIVLVGELGVLALAISDPRLPLQARTYGIAVGGVAALAGAVWLTHTTALWGAALVSLAGTGMALYGVHRYELLTTGQLSG</sequence>
<organism evidence="3 4">
    <name type="scientific">Halobacterium bonnevillei</name>
    <dbReference type="NCBI Taxonomy" id="2692200"/>
    <lineage>
        <taxon>Archaea</taxon>
        <taxon>Methanobacteriati</taxon>
        <taxon>Methanobacteriota</taxon>
        <taxon>Stenosarchaea group</taxon>
        <taxon>Halobacteria</taxon>
        <taxon>Halobacteriales</taxon>
        <taxon>Halobacteriaceae</taxon>
        <taxon>Halobacterium</taxon>
    </lineage>
</organism>
<dbReference type="Pfam" id="PF26496">
    <property type="entry name" value="DUF8163"/>
    <property type="match status" value="1"/>
</dbReference>
<name>A0A6B0SKN5_9EURY</name>
<evidence type="ECO:0000259" key="2">
    <source>
        <dbReference type="Pfam" id="PF26496"/>
    </source>
</evidence>
<proteinExistence type="predicted"/>
<evidence type="ECO:0000313" key="4">
    <source>
        <dbReference type="Proteomes" id="UP000471521"/>
    </source>
</evidence>
<keyword evidence="4" id="KW-1185">Reference proteome</keyword>
<comment type="caution">
    <text evidence="3">The sequence shown here is derived from an EMBL/GenBank/DDBJ whole genome shotgun (WGS) entry which is preliminary data.</text>
</comment>
<feature type="transmembrane region" description="Helical" evidence="1">
    <location>
        <begin position="118"/>
        <end position="136"/>
    </location>
</feature>